<dbReference type="InterPro" id="IPR015449">
    <property type="entry name" value="K_chnl_Ca-activ_SK"/>
</dbReference>
<keyword evidence="7 11" id="KW-0472">Membrane</keyword>
<dbReference type="Gene3D" id="1.10.287.70">
    <property type="match status" value="2"/>
</dbReference>
<sequence length="822" mass="90025">MSAPTTDSTEAITNSGYGSSDETASLLVSGPSVTVIIPSENRTVKPVLQRQDCTTHLRPQLSGGPGSEESATSIRMEDGSARSVPDIELQCRDLPADRPQTLVSPVAACSHRGSVTACQLVPQTYSRCRVCERRQSTAPISALQLARSVSRESVRSALHYPCGCSSLHAVSTCPVIQPPALLLPTTSTRIIRQSSQPESSACAAHCPHHAHHHPSASLRQLREPGDGIAGIAADSLRINGGMRPFKQLRKPVSTLSIPGAMKAYSGGGRDAGGEEAGVALVGVHSEYPRFGEERALGGGTYKGGGTAKHKPNIGYRLGRRKALFEKRKRISDYALVMGMFGIIIMVIENELSSAGVYTKASIYSQALKTLISMSTVILLGLIVAYHALEVQLFMIDNCADDWRIAMTWQRIAQIGLELAICAVHPIPGQYTFTWTTKLANKGGVIGVEVVPYDVTLSLPMFFRLYLICRVMLLHSKLFTDASSRSIGALNRINFNTRFVLKTLMTICPGTVLLVFMVSLWIIASWTLRQCERFHDEEHANLLNAMWLIAITFLSVGFGDIVPNTYCGRGIAVSTGIMGAGCTALLVTVASRKLELTRAEKHVHNFMMETQLTKKLKNAAANVLRETWLIYKHTRLVKRVHPGRVRTHQRKFLLAIYALRKVKMDQRKLMDNANTITDMAKDPFLLQTQNTVYEIVSDMSTRQDTIEERLTSLEEKLTSLQEQVNTLPDVMARCLQQCWERAEQRRNFLHPDTAAVPTPPSSTITPYTRTLATASHPWPPSPVLQPAARTHSAPESSSTHTPSPAQVAPTSPAPHAARPPLPS</sequence>
<evidence type="ECO:0000256" key="3">
    <source>
        <dbReference type="ARBA" id="ARBA00022692"/>
    </source>
</evidence>
<keyword evidence="3 11" id="KW-0812">Transmembrane</keyword>
<comment type="subcellular location">
    <subcellularLocation>
        <location evidence="1">Membrane</location>
        <topology evidence="1">Multi-pass membrane protein</topology>
    </subcellularLocation>
</comment>
<proteinExistence type="predicted"/>
<gene>
    <name evidence="13" type="ORF">CINC_LOCUS3882</name>
</gene>
<evidence type="ECO:0000256" key="11">
    <source>
        <dbReference type="SAM" id="Phobius"/>
    </source>
</evidence>
<evidence type="ECO:0000256" key="6">
    <source>
        <dbReference type="ARBA" id="ARBA00023065"/>
    </source>
</evidence>
<dbReference type="InterPro" id="IPR013099">
    <property type="entry name" value="K_chnl_dom"/>
</dbReference>
<dbReference type="GO" id="GO:0016286">
    <property type="term" value="F:small conductance calcium-activated potassium channel activity"/>
    <property type="evidence" value="ECO:0007669"/>
    <property type="project" value="InterPro"/>
</dbReference>
<dbReference type="InterPro" id="IPR004178">
    <property type="entry name" value="CaM-bd_dom"/>
</dbReference>
<dbReference type="Pfam" id="PF07885">
    <property type="entry name" value="Ion_trans_2"/>
    <property type="match status" value="1"/>
</dbReference>
<dbReference type="AlphaFoldDB" id="A0A9P0BS67"/>
<keyword evidence="8" id="KW-0407">Ion channel</keyword>
<feature type="compositionally biased region" description="Polar residues" evidence="10">
    <location>
        <begin position="1"/>
        <end position="23"/>
    </location>
</feature>
<keyword evidence="6" id="KW-0406">Ion transport</keyword>
<keyword evidence="5 11" id="KW-1133">Transmembrane helix</keyword>
<evidence type="ECO:0000256" key="1">
    <source>
        <dbReference type="ARBA" id="ARBA00004141"/>
    </source>
</evidence>
<organism evidence="13 14">
    <name type="scientific">Chrysodeixis includens</name>
    <name type="common">Soybean looper</name>
    <name type="synonym">Pseudoplusia includens</name>
    <dbReference type="NCBI Taxonomy" id="689277"/>
    <lineage>
        <taxon>Eukaryota</taxon>
        <taxon>Metazoa</taxon>
        <taxon>Ecdysozoa</taxon>
        <taxon>Arthropoda</taxon>
        <taxon>Hexapoda</taxon>
        <taxon>Insecta</taxon>
        <taxon>Pterygota</taxon>
        <taxon>Neoptera</taxon>
        <taxon>Endopterygota</taxon>
        <taxon>Lepidoptera</taxon>
        <taxon>Glossata</taxon>
        <taxon>Ditrysia</taxon>
        <taxon>Noctuoidea</taxon>
        <taxon>Noctuidae</taxon>
        <taxon>Plusiinae</taxon>
        <taxon>Chrysodeixis</taxon>
    </lineage>
</organism>
<feature type="transmembrane region" description="Helical" evidence="11">
    <location>
        <begin position="498"/>
        <end position="527"/>
    </location>
</feature>
<evidence type="ECO:0000259" key="12">
    <source>
        <dbReference type="SMART" id="SM01053"/>
    </source>
</evidence>
<feature type="compositionally biased region" description="Polar residues" evidence="10">
    <location>
        <begin position="792"/>
        <end position="803"/>
    </location>
</feature>
<dbReference type="Pfam" id="PF02888">
    <property type="entry name" value="CaMBD"/>
    <property type="match status" value="1"/>
</dbReference>
<dbReference type="FunFam" id="1.10.287.70:FF:000022">
    <property type="entry name" value="Small conductance calcium-activated potassium channel, isoform O"/>
    <property type="match status" value="1"/>
</dbReference>
<dbReference type="SUPFAM" id="SSF81324">
    <property type="entry name" value="Voltage-gated potassium channels"/>
    <property type="match status" value="1"/>
</dbReference>
<evidence type="ECO:0000256" key="2">
    <source>
        <dbReference type="ARBA" id="ARBA00022448"/>
    </source>
</evidence>
<protein>
    <recommendedName>
        <fullName evidence="12">Calmodulin-binding domain-containing protein</fullName>
    </recommendedName>
</protein>
<dbReference type="FunFam" id="1.10.287.70:FF:000027">
    <property type="entry name" value="Small conductance calcium-activated potassium channel, isoform O"/>
    <property type="match status" value="1"/>
</dbReference>
<name>A0A9P0BS67_CHRIL</name>
<dbReference type="InterPro" id="IPR036122">
    <property type="entry name" value="CaM-bd_dom_sf"/>
</dbReference>
<evidence type="ECO:0000256" key="7">
    <source>
        <dbReference type="ARBA" id="ARBA00023136"/>
    </source>
</evidence>
<dbReference type="OrthoDB" id="73653at2759"/>
<keyword evidence="9" id="KW-0175">Coiled coil</keyword>
<feature type="region of interest" description="Disordered" evidence="10">
    <location>
        <begin position="55"/>
        <end position="79"/>
    </location>
</feature>
<dbReference type="Proteomes" id="UP001154114">
    <property type="component" value="Chromosome 16"/>
</dbReference>
<dbReference type="GO" id="GO:0005516">
    <property type="term" value="F:calmodulin binding"/>
    <property type="evidence" value="ECO:0007669"/>
    <property type="project" value="UniProtKB-KW"/>
</dbReference>
<evidence type="ECO:0000256" key="9">
    <source>
        <dbReference type="SAM" id="Coils"/>
    </source>
</evidence>
<evidence type="ECO:0000256" key="8">
    <source>
        <dbReference type="ARBA" id="ARBA00023303"/>
    </source>
</evidence>
<feature type="transmembrane region" description="Helical" evidence="11">
    <location>
        <begin position="330"/>
        <end position="347"/>
    </location>
</feature>
<feature type="coiled-coil region" evidence="9">
    <location>
        <begin position="695"/>
        <end position="722"/>
    </location>
</feature>
<evidence type="ECO:0000313" key="14">
    <source>
        <dbReference type="Proteomes" id="UP001154114"/>
    </source>
</evidence>
<feature type="region of interest" description="Disordered" evidence="10">
    <location>
        <begin position="1"/>
        <end position="24"/>
    </location>
</feature>
<reference evidence="13" key="1">
    <citation type="submission" date="2021-12" db="EMBL/GenBank/DDBJ databases">
        <authorList>
            <person name="King R."/>
        </authorList>
    </citation>
    <scope>NUCLEOTIDE SEQUENCE</scope>
</reference>
<dbReference type="Pfam" id="PF03530">
    <property type="entry name" value="SK_channel"/>
    <property type="match status" value="1"/>
</dbReference>
<dbReference type="SMART" id="SM01053">
    <property type="entry name" value="CaMBD"/>
    <property type="match status" value="1"/>
</dbReference>
<dbReference type="PANTHER" id="PTHR10153">
    <property type="entry name" value="SMALL CONDUCTANCE CALCIUM-ACTIVATED POTASSIUM CHANNEL"/>
    <property type="match status" value="1"/>
</dbReference>
<dbReference type="PRINTS" id="PR01451">
    <property type="entry name" value="SKCHANNEL"/>
</dbReference>
<dbReference type="SUPFAM" id="SSF81327">
    <property type="entry name" value="Small-conductance potassium channel"/>
    <property type="match status" value="1"/>
</dbReference>
<evidence type="ECO:0000313" key="13">
    <source>
        <dbReference type="EMBL" id="CAH0588052.1"/>
    </source>
</evidence>
<evidence type="ECO:0000256" key="4">
    <source>
        <dbReference type="ARBA" id="ARBA00022860"/>
    </source>
</evidence>
<evidence type="ECO:0000256" key="5">
    <source>
        <dbReference type="ARBA" id="ARBA00022989"/>
    </source>
</evidence>
<feature type="transmembrane region" description="Helical" evidence="11">
    <location>
        <begin position="570"/>
        <end position="590"/>
    </location>
</feature>
<feature type="domain" description="Calmodulin-binding" evidence="12">
    <location>
        <begin position="608"/>
        <end position="684"/>
    </location>
</feature>
<keyword evidence="14" id="KW-1185">Reference proteome</keyword>
<evidence type="ECO:0000256" key="10">
    <source>
        <dbReference type="SAM" id="MobiDB-lite"/>
    </source>
</evidence>
<feature type="region of interest" description="Disordered" evidence="10">
    <location>
        <begin position="771"/>
        <end position="822"/>
    </location>
</feature>
<keyword evidence="4" id="KW-0112">Calmodulin-binding</keyword>
<dbReference type="EMBL" id="LR824019">
    <property type="protein sequence ID" value="CAH0588052.1"/>
    <property type="molecule type" value="Genomic_DNA"/>
</dbReference>
<dbReference type="GO" id="GO:0016020">
    <property type="term" value="C:membrane"/>
    <property type="evidence" value="ECO:0007669"/>
    <property type="project" value="UniProtKB-SubCell"/>
</dbReference>
<keyword evidence="2" id="KW-0813">Transport</keyword>
<feature type="transmembrane region" description="Helical" evidence="11">
    <location>
        <begin position="539"/>
        <end position="558"/>
    </location>
</feature>
<feature type="transmembrane region" description="Helical" evidence="11">
    <location>
        <begin position="367"/>
        <end position="388"/>
    </location>
</feature>
<accession>A0A9P0BS67</accession>